<evidence type="ECO:0000256" key="5">
    <source>
        <dbReference type="ARBA" id="ARBA00023180"/>
    </source>
</evidence>
<feature type="domain" description="Sushi" evidence="8">
    <location>
        <begin position="665"/>
        <end position="727"/>
    </location>
</feature>
<reference evidence="9" key="1">
    <citation type="submission" date="2022-07" db="EMBL/GenBank/DDBJ databases">
        <title>Chromosome-level genome of Muraenolepis orangiensis.</title>
        <authorList>
            <person name="Kim J."/>
        </authorList>
    </citation>
    <scope>NUCLEOTIDE SEQUENCE</scope>
    <source>
        <strain evidence="9">KU_S4_2022</strain>
        <tissue evidence="9">Muscle</tissue>
    </source>
</reference>
<dbReference type="GO" id="GO:0007155">
    <property type="term" value="P:cell adhesion"/>
    <property type="evidence" value="ECO:0007669"/>
    <property type="project" value="InterPro"/>
</dbReference>
<dbReference type="OrthoDB" id="406096at2759"/>
<dbReference type="InterPro" id="IPR002396">
    <property type="entry name" value="Selectin_superfamily"/>
</dbReference>
<feature type="domain" description="Sushi" evidence="8">
    <location>
        <begin position="413"/>
        <end position="475"/>
    </location>
</feature>
<dbReference type="AlphaFoldDB" id="A0A9Q0DWK0"/>
<dbReference type="Pfam" id="PF00084">
    <property type="entry name" value="Sushi"/>
    <property type="match status" value="9"/>
</dbReference>
<dbReference type="InterPro" id="IPR050350">
    <property type="entry name" value="Compl-Cell_Adhes-Reg"/>
</dbReference>
<feature type="domain" description="Sushi" evidence="8">
    <location>
        <begin position="728"/>
        <end position="790"/>
    </location>
</feature>
<feature type="domain" description="Sushi" evidence="8">
    <location>
        <begin position="290"/>
        <end position="353"/>
    </location>
</feature>
<dbReference type="CDD" id="cd00033">
    <property type="entry name" value="CCP"/>
    <property type="match status" value="9"/>
</dbReference>
<keyword evidence="5" id="KW-0325">Glycoprotein</keyword>
<comment type="caution">
    <text evidence="9">The sequence shown here is derived from an EMBL/GenBank/DDBJ whole genome shotgun (WGS) entry which is preliminary data.</text>
</comment>
<dbReference type="SUPFAM" id="SSF57535">
    <property type="entry name" value="Complement control module/SCR domain"/>
    <property type="match status" value="9"/>
</dbReference>
<evidence type="ECO:0000313" key="10">
    <source>
        <dbReference type="Proteomes" id="UP001148018"/>
    </source>
</evidence>
<evidence type="ECO:0000256" key="2">
    <source>
        <dbReference type="ARBA" id="ARBA00022737"/>
    </source>
</evidence>
<dbReference type="EMBL" id="JANIIK010000111">
    <property type="protein sequence ID" value="KAJ3594485.1"/>
    <property type="molecule type" value="Genomic_DNA"/>
</dbReference>
<sequence>MALDTSKSGHDGDQVRIQLQSSDHFPDSCFEMIDLTSAVSNDIPQAEPVVCHELFEDVPGGDEADTVEWDPDDDLGGADGDETVVIVQINNEDVAQSTALDGLQLPLSSVMGLPTTPVPSTHEEAAHTAQVRRITAQVRRITAQVRRITAQVRRITAQVRRITAQPSHATASGIPSTAVSGVPTPTDLFNSTPPAGSNVTTDTAWRVDRHGCNVKPPDAGTAPLPLERCPALNRTSDRLLMNCSHPIAHSSFNSTCEFSCEEGFQLSGQSWTECDHAGQWTAHVPTCSVIACAPVSPPAMGNMTCVDGLAPFSFGSWCSFTCSEGYALQASNSSPLACLASAQWSQPTPTCEVVRCDAPPHATVGCQDPIGASSYGSTCAVRCGEGFNLIGSNTTQCSAWGGWSRGLPVCQAVRCRALSAPPHGALSCSDPHGPFSFSSRCALTCDEGFFLPNGTAQAECSSLGAWSQGVPPCLAVRCRALSAPPHGALSCSDPHGPFSFSSRCALTCDEGFFLPNGTAQAECSSLGAWSQGVPPCLAVRCRALSAPPHGALSCSHTHGPFSFSSRCALTCDEGFFLPNGTAQAECSSLGAWSQGVPPCLAVRCRALSAPPHGALSCSDPHGPFSFSSRCALTCDEGFFLPNGTAQAECSSLGAWSQGVPPCLAVRCRALSAPPHGALSCSDPHGPFSFSSRCALTCDEGFFLPNGTAQAECSSLGAWSQGVPPCLARSCPLLADAPHRGRMNCSHPHAPFSYGSRCDIGCSKGFRLSGAPSIHCNASGRWSGEMPTDNEVLWLWVRGACGQGLSFQEGSADNRPRRGNQWSDPGWGTSCSTGQSSGQADGGGERQDVSGEESQETVNSGVEGEKEAGNSGAAGEKETGSSGVEGEQETGSSGVEGEQETGSSGVEGEQETGSSGVEGEQETGSSGVEGEQETGSSGVEGEQETGSSGVEGEQETGSSGVEGEQETGSSGVEGEQETGSSGVEGEQETGSSGVEGEQETANSGVGGEQEKRSSLVDGGQETNNIMEDREQMADTSMEDMVLSSVTLKRKTLNKNGAAQAKKGPVDSSQTTRKALLSDNRDSEGCDSDMSDMSDVRRVCTEKMMKRFLQDTKNMKGVKSEDHFL</sequence>
<keyword evidence="4 6" id="KW-1015">Disulfide bond</keyword>
<gene>
    <name evidence="9" type="ORF">NHX12_003792</name>
</gene>
<comment type="caution">
    <text evidence="6">Lacks conserved residue(s) required for the propagation of feature annotation.</text>
</comment>
<feature type="disulfide bond" evidence="6">
    <location>
        <begin position="383"/>
        <end position="410"/>
    </location>
</feature>
<proteinExistence type="predicted"/>
<keyword evidence="1 6" id="KW-0768">Sushi</keyword>
<keyword evidence="10" id="KW-1185">Reference proteome</keyword>
<evidence type="ECO:0000313" key="9">
    <source>
        <dbReference type="EMBL" id="KAJ3594485.1"/>
    </source>
</evidence>
<evidence type="ECO:0000259" key="8">
    <source>
        <dbReference type="PROSITE" id="PS50923"/>
    </source>
</evidence>
<evidence type="ECO:0000256" key="4">
    <source>
        <dbReference type="ARBA" id="ARBA00023157"/>
    </source>
</evidence>
<feature type="domain" description="Sushi" evidence="8">
    <location>
        <begin position="476"/>
        <end position="538"/>
    </location>
</feature>
<dbReference type="GO" id="GO:0016020">
    <property type="term" value="C:membrane"/>
    <property type="evidence" value="ECO:0007669"/>
    <property type="project" value="InterPro"/>
</dbReference>
<evidence type="ECO:0000256" key="3">
    <source>
        <dbReference type="ARBA" id="ARBA00022837"/>
    </source>
</evidence>
<feature type="compositionally biased region" description="Low complexity" evidence="7">
    <location>
        <begin position="825"/>
        <end position="838"/>
    </location>
</feature>
<accession>A0A9Q0DWK0</accession>
<dbReference type="SMART" id="SM00032">
    <property type="entry name" value="CCP"/>
    <property type="match status" value="9"/>
</dbReference>
<feature type="domain" description="Sushi" evidence="8">
    <location>
        <begin position="354"/>
        <end position="412"/>
    </location>
</feature>
<dbReference type="Proteomes" id="UP001148018">
    <property type="component" value="Unassembled WGS sequence"/>
</dbReference>
<name>A0A9Q0DWK0_9TELE</name>
<evidence type="ECO:0000256" key="7">
    <source>
        <dbReference type="SAM" id="MobiDB-lite"/>
    </source>
</evidence>
<evidence type="ECO:0000256" key="6">
    <source>
        <dbReference type="PROSITE-ProRule" id="PRU00302"/>
    </source>
</evidence>
<dbReference type="PRINTS" id="PR00343">
    <property type="entry name" value="SELECTIN"/>
</dbReference>
<organism evidence="9 10">
    <name type="scientific">Muraenolepis orangiensis</name>
    <name type="common">Patagonian moray cod</name>
    <dbReference type="NCBI Taxonomy" id="630683"/>
    <lineage>
        <taxon>Eukaryota</taxon>
        <taxon>Metazoa</taxon>
        <taxon>Chordata</taxon>
        <taxon>Craniata</taxon>
        <taxon>Vertebrata</taxon>
        <taxon>Euteleostomi</taxon>
        <taxon>Actinopterygii</taxon>
        <taxon>Neopterygii</taxon>
        <taxon>Teleostei</taxon>
        <taxon>Neoteleostei</taxon>
        <taxon>Acanthomorphata</taxon>
        <taxon>Zeiogadaria</taxon>
        <taxon>Gadariae</taxon>
        <taxon>Gadiformes</taxon>
        <taxon>Muraenolepidoidei</taxon>
        <taxon>Muraenolepididae</taxon>
        <taxon>Muraenolepis</taxon>
    </lineage>
</organism>
<dbReference type="Gene3D" id="2.10.70.10">
    <property type="entry name" value="Complement Module, domain 1"/>
    <property type="match status" value="9"/>
</dbReference>
<feature type="disulfide bond" evidence="6">
    <location>
        <begin position="260"/>
        <end position="287"/>
    </location>
</feature>
<protein>
    <recommendedName>
        <fullName evidence="8">Sushi domain-containing protein</fullName>
    </recommendedName>
</protein>
<keyword evidence="3" id="KW-0106">Calcium</keyword>
<keyword evidence="2" id="KW-0677">Repeat</keyword>
<dbReference type="InterPro" id="IPR000436">
    <property type="entry name" value="Sushi_SCR_CCP_dom"/>
</dbReference>
<dbReference type="InterPro" id="IPR035976">
    <property type="entry name" value="Sushi/SCR/CCP_sf"/>
</dbReference>
<evidence type="ECO:0000256" key="1">
    <source>
        <dbReference type="ARBA" id="ARBA00022659"/>
    </source>
</evidence>
<feature type="domain" description="Sushi" evidence="8">
    <location>
        <begin position="539"/>
        <end position="601"/>
    </location>
</feature>
<feature type="domain" description="Sushi" evidence="8">
    <location>
        <begin position="602"/>
        <end position="664"/>
    </location>
</feature>
<feature type="region of interest" description="Disordered" evidence="7">
    <location>
        <begin position="1051"/>
        <end position="1090"/>
    </location>
</feature>
<dbReference type="PANTHER" id="PTHR19325">
    <property type="entry name" value="COMPLEMENT COMPONENT-RELATED SUSHI DOMAIN-CONTAINING"/>
    <property type="match status" value="1"/>
</dbReference>
<dbReference type="PROSITE" id="PS50923">
    <property type="entry name" value="SUSHI"/>
    <property type="match status" value="9"/>
</dbReference>
<feature type="domain" description="Sushi" evidence="8">
    <location>
        <begin position="227"/>
        <end position="289"/>
    </location>
</feature>
<feature type="region of interest" description="Disordered" evidence="7">
    <location>
        <begin position="806"/>
        <end position="1037"/>
    </location>
</feature>
<dbReference type="PANTHER" id="PTHR19325:SF493">
    <property type="entry name" value="E-SELECTIN"/>
    <property type="match status" value="1"/>
</dbReference>
<dbReference type="FunFam" id="2.10.70.10:FF:000001">
    <property type="entry name" value="Selectin P"/>
    <property type="match status" value="6"/>
</dbReference>